<dbReference type="RefSeq" id="WP_172244784.1">
    <property type="nucleotide sequence ID" value="NZ_BMDD01000003.1"/>
</dbReference>
<dbReference type="EMBL" id="BMDD01000003">
    <property type="protein sequence ID" value="GGH80709.1"/>
    <property type="molecule type" value="Genomic_DNA"/>
</dbReference>
<feature type="transmembrane region" description="Helical" evidence="1">
    <location>
        <begin position="65"/>
        <end position="84"/>
    </location>
</feature>
<accession>A0ABQ1ZW02</accession>
<dbReference type="Proteomes" id="UP000605427">
    <property type="component" value="Unassembled WGS sequence"/>
</dbReference>
<keyword evidence="1" id="KW-1133">Transmembrane helix</keyword>
<evidence type="ECO:0000313" key="3">
    <source>
        <dbReference type="Proteomes" id="UP000605427"/>
    </source>
</evidence>
<evidence type="ECO:0000256" key="1">
    <source>
        <dbReference type="SAM" id="Phobius"/>
    </source>
</evidence>
<feature type="transmembrane region" description="Helical" evidence="1">
    <location>
        <begin position="96"/>
        <end position="122"/>
    </location>
</feature>
<evidence type="ECO:0000313" key="2">
    <source>
        <dbReference type="EMBL" id="GGH80709.1"/>
    </source>
</evidence>
<proteinExistence type="predicted"/>
<reference evidence="3" key="1">
    <citation type="journal article" date="2019" name="Int. J. Syst. Evol. Microbiol.">
        <title>The Global Catalogue of Microorganisms (GCM) 10K type strain sequencing project: providing services to taxonomists for standard genome sequencing and annotation.</title>
        <authorList>
            <consortium name="The Broad Institute Genomics Platform"/>
            <consortium name="The Broad Institute Genome Sequencing Center for Infectious Disease"/>
            <person name="Wu L."/>
            <person name="Ma J."/>
        </authorList>
    </citation>
    <scope>NUCLEOTIDE SEQUENCE [LARGE SCALE GENOMIC DNA]</scope>
    <source>
        <strain evidence="3">CCM 8702</strain>
    </source>
</reference>
<sequence>MLNRFDRAFQPLTWVLLALMAVSLFALDNAFTTPLLGAYLLLLAVRHRSSIADTLRRSTPKQKGLLVLTFMGSVALSFVLIRFGGQFLESQGIGPVFLYIWIALVIGIAVAILLGVASRFGLVSESRGR</sequence>
<comment type="caution">
    <text evidence="2">The sequence shown here is derived from an EMBL/GenBank/DDBJ whole genome shotgun (WGS) entry which is preliminary data.</text>
</comment>
<organism evidence="2 3">
    <name type="scientific">Saccharibacillus endophyticus</name>
    <dbReference type="NCBI Taxonomy" id="2060666"/>
    <lineage>
        <taxon>Bacteria</taxon>
        <taxon>Bacillati</taxon>
        <taxon>Bacillota</taxon>
        <taxon>Bacilli</taxon>
        <taxon>Bacillales</taxon>
        <taxon>Paenibacillaceae</taxon>
        <taxon>Saccharibacillus</taxon>
    </lineage>
</organism>
<keyword evidence="3" id="KW-1185">Reference proteome</keyword>
<name>A0ABQ1ZW02_9BACL</name>
<protein>
    <submittedName>
        <fullName evidence="2">Uncharacterized protein</fullName>
    </submittedName>
</protein>
<feature type="transmembrane region" description="Helical" evidence="1">
    <location>
        <begin position="12"/>
        <end position="45"/>
    </location>
</feature>
<gene>
    <name evidence="2" type="ORF">GCM10007362_29440</name>
</gene>
<keyword evidence="1" id="KW-0812">Transmembrane</keyword>
<keyword evidence="1" id="KW-0472">Membrane</keyword>